<evidence type="ECO:0000313" key="4">
    <source>
        <dbReference type="EMBL" id="MBP1855418.1"/>
    </source>
</evidence>
<sequence>MYDEQTYENILDRMLDDVSDEFDKREGSPIYVTLAPTAIALARLYMNLGSVYDEGFPDTASRDSLIKHGKDKSIEPYEATYAVGKGVFDMEIPLGWRFTLDDLYFLVTEKIEGEEYTYKLQCEQSGDIGNVSGDLVPVNYLQGLKTSELVGLLLHGEDEEDTEDLRERVTSRTNQQAFGGNEADYKDKVKGIQDVGGVKVTPVWQGGGTTKLTITNRFNEVPEPNLIEYVQNMIDPPESAGKGKGLAPIGHVVTVVGVESDVIHIETKLTLQSDWSWEDVYPIIKEILEEYLDELNVNWEEQDNTIVRISQIETRILNIDGLIDIEGTKINGLEKNYIVEKDNIVRLGSVGEIVE</sequence>
<evidence type="ECO:0000259" key="3">
    <source>
        <dbReference type="Pfam" id="PF26079"/>
    </source>
</evidence>
<dbReference type="RefSeq" id="WP_209456861.1">
    <property type="nucleotide sequence ID" value="NZ_BAAACS010000012.1"/>
</dbReference>
<gene>
    <name evidence="4" type="ORF">J2Z43_001813</name>
</gene>
<dbReference type="InterPro" id="IPR058531">
    <property type="entry name" value="Baseplate_J_M"/>
</dbReference>
<feature type="domain" description="Baseplate J-like C-terminal" evidence="3">
    <location>
        <begin position="264"/>
        <end position="350"/>
    </location>
</feature>
<evidence type="ECO:0000313" key="5">
    <source>
        <dbReference type="Proteomes" id="UP000767291"/>
    </source>
</evidence>
<evidence type="ECO:0000259" key="2">
    <source>
        <dbReference type="Pfam" id="PF26078"/>
    </source>
</evidence>
<dbReference type="Pfam" id="PF26078">
    <property type="entry name" value="Baseplate_J_M"/>
    <property type="match status" value="1"/>
</dbReference>
<evidence type="ECO:0000256" key="1">
    <source>
        <dbReference type="ARBA" id="ARBA00038087"/>
    </source>
</evidence>
<dbReference type="Pfam" id="PF26079">
    <property type="entry name" value="Baseplate_J_C"/>
    <property type="match status" value="1"/>
</dbReference>
<dbReference type="EMBL" id="JAGGJX010000003">
    <property type="protein sequence ID" value="MBP1855418.1"/>
    <property type="molecule type" value="Genomic_DNA"/>
</dbReference>
<feature type="domain" description="Baseplate J-like central" evidence="2">
    <location>
        <begin position="177"/>
        <end position="257"/>
    </location>
</feature>
<dbReference type="Proteomes" id="UP000767291">
    <property type="component" value="Unassembled WGS sequence"/>
</dbReference>
<name>A0ABS4EBV1_9FIRM</name>
<comment type="similarity">
    <text evidence="1">Belongs to the Mu gp47/PBSX XkdT family.</text>
</comment>
<reference evidence="4 5" key="1">
    <citation type="submission" date="2021-03" db="EMBL/GenBank/DDBJ databases">
        <title>Genomic Encyclopedia of Type Strains, Phase IV (KMG-IV): sequencing the most valuable type-strain genomes for metagenomic binning, comparative biology and taxonomic classification.</title>
        <authorList>
            <person name="Goeker M."/>
        </authorList>
    </citation>
    <scope>NUCLEOTIDE SEQUENCE [LARGE SCALE GENOMIC DNA]</scope>
    <source>
        <strain evidence="4 5">DSM 1289</strain>
    </source>
</reference>
<dbReference type="InterPro" id="IPR058530">
    <property type="entry name" value="Baseplate_J-like_C"/>
</dbReference>
<organism evidence="4 5">
    <name type="scientific">Metaclostridioides mangenotii</name>
    <dbReference type="NCBI Taxonomy" id="1540"/>
    <lineage>
        <taxon>Bacteria</taxon>
        <taxon>Bacillati</taxon>
        <taxon>Bacillota</taxon>
        <taxon>Clostridia</taxon>
        <taxon>Peptostreptococcales</taxon>
        <taxon>Peptostreptococcaceae</taxon>
        <taxon>Metaclostridioides</taxon>
    </lineage>
</organism>
<dbReference type="PANTHER" id="PTHR37829:SF3">
    <property type="entry name" value="PROTEIN JAYE-RELATED"/>
    <property type="match status" value="1"/>
</dbReference>
<keyword evidence="5" id="KW-1185">Reference proteome</keyword>
<proteinExistence type="inferred from homology"/>
<protein>
    <submittedName>
        <fullName evidence="4">Phage protein gp47/JayE</fullName>
    </submittedName>
</protein>
<accession>A0ABS4EBV1</accession>
<dbReference type="PANTHER" id="PTHR37829">
    <property type="entry name" value="PHAGE-LIKE ELEMENT PBSX PROTEIN XKDT"/>
    <property type="match status" value="1"/>
</dbReference>
<comment type="caution">
    <text evidence="4">The sequence shown here is derived from an EMBL/GenBank/DDBJ whole genome shotgun (WGS) entry which is preliminary data.</text>
</comment>
<dbReference type="InterPro" id="IPR052399">
    <property type="entry name" value="Phage_Baseplate_Assmbl_Protein"/>
</dbReference>